<accession>A0A9Q1QB63</accession>
<feature type="compositionally biased region" description="Basic and acidic residues" evidence="1">
    <location>
        <begin position="101"/>
        <end position="119"/>
    </location>
</feature>
<dbReference type="OrthoDB" id="1740536at2759"/>
<evidence type="ECO:0000313" key="3">
    <source>
        <dbReference type="Proteomes" id="UP001153076"/>
    </source>
</evidence>
<feature type="region of interest" description="Disordered" evidence="1">
    <location>
        <begin position="81"/>
        <end position="133"/>
    </location>
</feature>
<protein>
    <submittedName>
        <fullName evidence="2">Uncharacterized protein</fullName>
    </submittedName>
</protein>
<name>A0A9Q1QB63_9CARY</name>
<gene>
    <name evidence="2" type="ORF">Cgig2_030672</name>
</gene>
<dbReference type="AlphaFoldDB" id="A0A9Q1QB63"/>
<proteinExistence type="predicted"/>
<keyword evidence="3" id="KW-1185">Reference proteome</keyword>
<reference evidence="2" key="1">
    <citation type="submission" date="2022-04" db="EMBL/GenBank/DDBJ databases">
        <title>Carnegiea gigantea Genome sequencing and assembly v2.</title>
        <authorList>
            <person name="Copetti D."/>
            <person name="Sanderson M.J."/>
            <person name="Burquez A."/>
            <person name="Wojciechowski M.F."/>
        </authorList>
    </citation>
    <scope>NUCLEOTIDE SEQUENCE</scope>
    <source>
        <strain evidence="2">SGP5-SGP5p</strain>
        <tissue evidence="2">Aerial part</tissue>
    </source>
</reference>
<dbReference type="EMBL" id="JAKOGI010000389">
    <property type="protein sequence ID" value="KAJ8435763.1"/>
    <property type="molecule type" value="Genomic_DNA"/>
</dbReference>
<evidence type="ECO:0000313" key="2">
    <source>
        <dbReference type="EMBL" id="KAJ8435763.1"/>
    </source>
</evidence>
<dbReference type="Proteomes" id="UP001153076">
    <property type="component" value="Unassembled WGS sequence"/>
</dbReference>
<organism evidence="2 3">
    <name type="scientific">Carnegiea gigantea</name>
    <dbReference type="NCBI Taxonomy" id="171969"/>
    <lineage>
        <taxon>Eukaryota</taxon>
        <taxon>Viridiplantae</taxon>
        <taxon>Streptophyta</taxon>
        <taxon>Embryophyta</taxon>
        <taxon>Tracheophyta</taxon>
        <taxon>Spermatophyta</taxon>
        <taxon>Magnoliopsida</taxon>
        <taxon>eudicotyledons</taxon>
        <taxon>Gunneridae</taxon>
        <taxon>Pentapetalae</taxon>
        <taxon>Caryophyllales</taxon>
        <taxon>Cactineae</taxon>
        <taxon>Cactaceae</taxon>
        <taxon>Cactoideae</taxon>
        <taxon>Echinocereeae</taxon>
        <taxon>Carnegiea</taxon>
    </lineage>
</organism>
<sequence length="191" mass="20903">MNIHQRPNKTLRSYVRCFNSDTILIPKLKQDVAVLALMNGLARGPLMDSLAKKVSNTLDEALSKVDQLIQIEEFNKTTEQITGGADTSRGKTTPHHIKGKGQKEFIEANPGKPEKKKPGTELNGGHNKKGTINVISGGIPYKKSQVKEHLRGLSFEVMRTERGPNGLSTTGLSVTFTDDDLTGVHLPHDVP</sequence>
<comment type="caution">
    <text evidence="2">The sequence shown here is derived from an EMBL/GenBank/DDBJ whole genome shotgun (WGS) entry which is preliminary data.</text>
</comment>
<evidence type="ECO:0000256" key="1">
    <source>
        <dbReference type="SAM" id="MobiDB-lite"/>
    </source>
</evidence>